<dbReference type="Proteomes" id="UP001139648">
    <property type="component" value="Unassembled WGS sequence"/>
</dbReference>
<dbReference type="RefSeq" id="WP_253740159.1">
    <property type="nucleotide sequence ID" value="NZ_BAABKA010000101.1"/>
</dbReference>
<dbReference type="EMBL" id="JAMZEB010000001">
    <property type="protein sequence ID" value="MCP2353623.1"/>
    <property type="molecule type" value="Genomic_DNA"/>
</dbReference>
<protein>
    <submittedName>
        <fullName evidence="1">Uncharacterized protein</fullName>
    </submittedName>
</protein>
<dbReference type="AlphaFoldDB" id="A0A9X2GGE2"/>
<proteinExistence type="predicted"/>
<reference evidence="1" key="1">
    <citation type="submission" date="2022-06" db="EMBL/GenBank/DDBJ databases">
        <title>Sequencing the genomes of 1000 actinobacteria strains.</title>
        <authorList>
            <person name="Klenk H.-P."/>
        </authorList>
    </citation>
    <scope>NUCLEOTIDE SEQUENCE</scope>
    <source>
        <strain evidence="1">DSM 46694</strain>
    </source>
</reference>
<evidence type="ECO:0000313" key="1">
    <source>
        <dbReference type="EMBL" id="MCP2353623.1"/>
    </source>
</evidence>
<organism evidence="1 2">
    <name type="scientific">Nonomuraea thailandensis</name>
    <dbReference type="NCBI Taxonomy" id="1188745"/>
    <lineage>
        <taxon>Bacteria</taxon>
        <taxon>Bacillati</taxon>
        <taxon>Actinomycetota</taxon>
        <taxon>Actinomycetes</taxon>
        <taxon>Streptosporangiales</taxon>
        <taxon>Streptosporangiaceae</taxon>
        <taxon>Nonomuraea</taxon>
    </lineage>
</organism>
<accession>A0A9X2GGE2</accession>
<name>A0A9X2GGE2_9ACTN</name>
<sequence length="347" mass="37666">MPLSTGKRRSPSAIVVPTVRQGDRFARLARLAESLACPLVLLPSGQADPEVLRRQTVGSNADVLVIEPPSAGASPLPDLETTALLRGSPFERANDVSTKRNLALLLARLAGWHEIFFLDDDILIRDPDHVRWAVGLLDGYAATGVAIEGHPDGSVVGHANLAVGGQRRAFLAGGALAVAPRARTSFFPDIYNEDLLYLIDDTGPFPVALTGAAVQEAYDPFVDPQRAAAEEFGETLVVGLYYLARRGHRLRDSGEEYWRGFIREREVLLAALRERLQRHSTLDAVQAARISAALDSSRTALEGISPALCVAYVKAWIEDRRRWGTHLHRLPSSMPIGHALAELGLAA</sequence>
<keyword evidence="2" id="KW-1185">Reference proteome</keyword>
<evidence type="ECO:0000313" key="2">
    <source>
        <dbReference type="Proteomes" id="UP001139648"/>
    </source>
</evidence>
<gene>
    <name evidence="1" type="ORF">HD597_000643</name>
</gene>
<comment type="caution">
    <text evidence="1">The sequence shown here is derived from an EMBL/GenBank/DDBJ whole genome shotgun (WGS) entry which is preliminary data.</text>
</comment>